<evidence type="ECO:0000313" key="1">
    <source>
        <dbReference type="EMBL" id="KAG5189184.1"/>
    </source>
</evidence>
<keyword evidence="2" id="KW-1185">Reference proteome</keyword>
<dbReference type="GO" id="GO:0005829">
    <property type="term" value="C:cytosol"/>
    <property type="evidence" value="ECO:0007669"/>
    <property type="project" value="TreeGrafter"/>
</dbReference>
<dbReference type="EMBL" id="JAFCMP010000057">
    <property type="protein sequence ID" value="KAG5189184.1"/>
    <property type="molecule type" value="Genomic_DNA"/>
</dbReference>
<reference evidence="1" key="1">
    <citation type="submission" date="2021-02" db="EMBL/GenBank/DDBJ databases">
        <title>First Annotated Genome of the Yellow-green Alga Tribonema minus.</title>
        <authorList>
            <person name="Mahan K.M."/>
        </authorList>
    </citation>
    <scope>NUCLEOTIDE SEQUENCE</scope>
    <source>
        <strain evidence="1">UTEX B ZZ1240</strain>
    </source>
</reference>
<sequence length="340" mass="37499">MSLILLQPENGVPATNGAPAKKYTATTKAYKNQEFLGSSQARLLRVMCEYEETMLRLKRYKIKATVLVFGSARAKSQEDWEAAVAAARAAEAEAEGEAKAAATKALQKIEKTSWMGEMTDKIVELSRLLTEWAVSPECRLGKDHTISGVTRYHHTDPRYSAHPRKLGANVPSYGVLGDDEPLEQGVYVCTGGGPGFMEAANKGAAMVPGAKNMGMGITLPFEDGLNEYVTPELAFEFHYFFTRKFWMVYHCQALVVAPGGFGTLDELFEVLTLKQTGKIQKTLPVVLFGKTFWQAVVNWQALVDFGTIAQEDVDSLFFTDSEQEAFQFLVASLSKNNNHA</sequence>
<dbReference type="Pfam" id="PF03641">
    <property type="entry name" value="Lysine_decarbox"/>
    <property type="match status" value="1"/>
</dbReference>
<dbReference type="PANTHER" id="PTHR43393:SF3">
    <property type="entry name" value="LYSINE DECARBOXYLASE-LIKE PROTEIN"/>
    <property type="match status" value="1"/>
</dbReference>
<dbReference type="InterPro" id="IPR031100">
    <property type="entry name" value="LOG_fam"/>
</dbReference>
<evidence type="ECO:0008006" key="3">
    <source>
        <dbReference type="Google" id="ProtNLM"/>
    </source>
</evidence>
<dbReference type="AlphaFoldDB" id="A0A835ZEY0"/>
<dbReference type="SUPFAM" id="SSF102405">
    <property type="entry name" value="MCP/YpsA-like"/>
    <property type="match status" value="1"/>
</dbReference>
<protein>
    <recommendedName>
        <fullName evidence="3">Lysine decarboxylase</fullName>
    </recommendedName>
</protein>
<accession>A0A835ZEY0</accession>
<dbReference type="Proteomes" id="UP000664859">
    <property type="component" value="Unassembled WGS sequence"/>
</dbReference>
<dbReference type="Gene3D" id="3.40.50.450">
    <property type="match status" value="1"/>
</dbReference>
<proteinExistence type="predicted"/>
<dbReference type="PANTHER" id="PTHR43393">
    <property type="entry name" value="CYTOKININ RIBOSIDE 5'-MONOPHOSPHATE PHOSPHORIBOHYDROLASE"/>
    <property type="match status" value="1"/>
</dbReference>
<name>A0A835ZEY0_9STRA</name>
<gene>
    <name evidence="1" type="ORF">JKP88DRAFT_160854</name>
</gene>
<dbReference type="InterPro" id="IPR052341">
    <property type="entry name" value="LOG_family_nucleotidases"/>
</dbReference>
<organism evidence="1 2">
    <name type="scientific">Tribonema minus</name>
    <dbReference type="NCBI Taxonomy" id="303371"/>
    <lineage>
        <taxon>Eukaryota</taxon>
        <taxon>Sar</taxon>
        <taxon>Stramenopiles</taxon>
        <taxon>Ochrophyta</taxon>
        <taxon>PX clade</taxon>
        <taxon>Xanthophyceae</taxon>
        <taxon>Tribonematales</taxon>
        <taxon>Tribonemataceae</taxon>
        <taxon>Tribonema</taxon>
    </lineage>
</organism>
<evidence type="ECO:0000313" key="2">
    <source>
        <dbReference type="Proteomes" id="UP000664859"/>
    </source>
</evidence>
<comment type="caution">
    <text evidence="1">The sequence shown here is derived from an EMBL/GenBank/DDBJ whole genome shotgun (WGS) entry which is preliminary data.</text>
</comment>
<dbReference type="OrthoDB" id="414463at2759"/>